<evidence type="ECO:0000313" key="8">
    <source>
        <dbReference type="Proteomes" id="UP000298030"/>
    </source>
</evidence>
<feature type="transmembrane region" description="Helical" evidence="6">
    <location>
        <begin position="423"/>
        <end position="446"/>
    </location>
</feature>
<evidence type="ECO:0000256" key="6">
    <source>
        <dbReference type="SAM" id="Phobius"/>
    </source>
</evidence>
<dbReference type="GO" id="GO:0005886">
    <property type="term" value="C:plasma membrane"/>
    <property type="evidence" value="ECO:0007669"/>
    <property type="project" value="TreeGrafter"/>
</dbReference>
<keyword evidence="3 6" id="KW-1133">Transmembrane helix</keyword>
<evidence type="ECO:0000256" key="3">
    <source>
        <dbReference type="ARBA" id="ARBA00022989"/>
    </source>
</evidence>
<feature type="transmembrane region" description="Helical" evidence="6">
    <location>
        <begin position="60"/>
        <end position="82"/>
    </location>
</feature>
<evidence type="ECO:0000256" key="2">
    <source>
        <dbReference type="ARBA" id="ARBA00022692"/>
    </source>
</evidence>
<keyword evidence="4 6" id="KW-0472">Membrane</keyword>
<dbReference type="PANTHER" id="PTHR11040:SF44">
    <property type="entry name" value="PROTEIN ZNTC-RELATED"/>
    <property type="match status" value="1"/>
</dbReference>
<dbReference type="AlphaFoldDB" id="A0A4Y7SXC2"/>
<dbReference type="EMBL" id="QPFP01000048">
    <property type="protein sequence ID" value="TEB26492.1"/>
    <property type="molecule type" value="Genomic_DNA"/>
</dbReference>
<feature type="region of interest" description="Disordered" evidence="5">
    <location>
        <begin position="331"/>
        <end position="410"/>
    </location>
</feature>
<name>A0A4Y7SXC2_COPMI</name>
<dbReference type="Proteomes" id="UP000298030">
    <property type="component" value="Unassembled WGS sequence"/>
</dbReference>
<feature type="region of interest" description="Disordered" evidence="5">
    <location>
        <begin position="287"/>
        <end position="309"/>
    </location>
</feature>
<evidence type="ECO:0000256" key="1">
    <source>
        <dbReference type="ARBA" id="ARBA00004141"/>
    </source>
</evidence>
<feature type="transmembrane region" description="Helical" evidence="6">
    <location>
        <begin position="219"/>
        <end position="243"/>
    </location>
</feature>
<gene>
    <name evidence="7" type="ORF">FA13DRAFT_1713297</name>
</gene>
<evidence type="ECO:0000256" key="5">
    <source>
        <dbReference type="SAM" id="MobiDB-lite"/>
    </source>
</evidence>
<keyword evidence="2 6" id="KW-0812">Transmembrane</keyword>
<keyword evidence="8" id="KW-1185">Reference proteome</keyword>
<feature type="compositionally biased region" description="Basic and acidic residues" evidence="5">
    <location>
        <begin position="498"/>
        <end position="518"/>
    </location>
</feature>
<evidence type="ECO:0000256" key="4">
    <source>
        <dbReference type="ARBA" id="ARBA00023136"/>
    </source>
</evidence>
<comment type="subcellular location">
    <subcellularLocation>
        <location evidence="1">Membrane</location>
        <topology evidence="1">Multi-pass membrane protein</topology>
    </subcellularLocation>
</comment>
<accession>A0A4Y7SXC2</accession>
<dbReference type="OrthoDB" id="448280at2759"/>
<reference evidence="7 8" key="1">
    <citation type="journal article" date="2019" name="Nat. Ecol. Evol.">
        <title>Megaphylogeny resolves global patterns of mushroom evolution.</title>
        <authorList>
            <person name="Varga T."/>
            <person name="Krizsan K."/>
            <person name="Foldi C."/>
            <person name="Dima B."/>
            <person name="Sanchez-Garcia M."/>
            <person name="Sanchez-Ramirez S."/>
            <person name="Szollosi G.J."/>
            <person name="Szarkandi J.G."/>
            <person name="Papp V."/>
            <person name="Albert L."/>
            <person name="Andreopoulos W."/>
            <person name="Angelini C."/>
            <person name="Antonin V."/>
            <person name="Barry K.W."/>
            <person name="Bougher N.L."/>
            <person name="Buchanan P."/>
            <person name="Buyck B."/>
            <person name="Bense V."/>
            <person name="Catcheside P."/>
            <person name="Chovatia M."/>
            <person name="Cooper J."/>
            <person name="Damon W."/>
            <person name="Desjardin D."/>
            <person name="Finy P."/>
            <person name="Geml J."/>
            <person name="Haridas S."/>
            <person name="Hughes K."/>
            <person name="Justo A."/>
            <person name="Karasinski D."/>
            <person name="Kautmanova I."/>
            <person name="Kiss B."/>
            <person name="Kocsube S."/>
            <person name="Kotiranta H."/>
            <person name="LaButti K.M."/>
            <person name="Lechner B.E."/>
            <person name="Liimatainen K."/>
            <person name="Lipzen A."/>
            <person name="Lukacs Z."/>
            <person name="Mihaltcheva S."/>
            <person name="Morgado L.N."/>
            <person name="Niskanen T."/>
            <person name="Noordeloos M.E."/>
            <person name="Ohm R.A."/>
            <person name="Ortiz-Santana B."/>
            <person name="Ovrebo C."/>
            <person name="Racz N."/>
            <person name="Riley R."/>
            <person name="Savchenko A."/>
            <person name="Shiryaev A."/>
            <person name="Soop K."/>
            <person name="Spirin V."/>
            <person name="Szebenyi C."/>
            <person name="Tomsovsky M."/>
            <person name="Tulloss R.E."/>
            <person name="Uehling J."/>
            <person name="Grigoriev I.V."/>
            <person name="Vagvolgyi C."/>
            <person name="Papp T."/>
            <person name="Martin F.M."/>
            <person name="Miettinen O."/>
            <person name="Hibbett D.S."/>
            <person name="Nagy L.G."/>
        </authorList>
    </citation>
    <scope>NUCLEOTIDE SEQUENCE [LARGE SCALE GENOMIC DNA]</scope>
    <source>
        <strain evidence="7 8">FP101781</strain>
    </source>
</reference>
<feature type="compositionally biased region" description="Basic residues" evidence="5">
    <location>
        <begin position="387"/>
        <end position="396"/>
    </location>
</feature>
<feature type="transmembrane region" description="Helical" evidence="6">
    <location>
        <begin position="30"/>
        <end position="48"/>
    </location>
</feature>
<comment type="caution">
    <text evidence="7">The sequence shown here is derived from an EMBL/GenBank/DDBJ whole genome shotgun (WGS) entry which is preliminary data.</text>
</comment>
<dbReference type="GO" id="GO:0005385">
    <property type="term" value="F:zinc ion transmembrane transporter activity"/>
    <property type="evidence" value="ECO:0007669"/>
    <property type="project" value="TreeGrafter"/>
</dbReference>
<sequence length="969" mass="106810">MPAIVNDDKDLVYNGLGLVLAASLSPDRRVTVMLTILAVSMIAVSFPAVSSTGIVRIPNILFFVGKHFGTGVILATAFIHLLPDSFSSLLDRDVQEKYGKVGNWVGLIINPNTLPDVSTTFVDHLHAEPSAPPSPQEVSVALPVPTTPTLRQEPSTLLPFLANTPKIIRLRSNVACICQNGVCVCAPEPVATLVDEERRQGRHEHHQIEKRRIGRRRQIVSIFVLQAGIMIHSLVIGLTLSIASGADFGEFLDVPLGYSSLTTAIIFHQVFEGLSLGVRIAALPPAKPKASEEDQDNEDRHSSAAPSVSELDGLSSLVHPALHVEGSASHLDLHHGVGGSSPSDGAPSSPTLSPKTPLKSSPSSRAPSTLRTEGDPKGWGRIFGRSGNHHHHHHPNHYGTTQKVQEPHKQRSRRSWLAFFNPLKVTLLFLFAVTTPAGMALGLALWGKGTTEPASMKLVQGVMSAVSAGMLIYAATVEMIAGDFVFGDLEGHHHHGPGGHENEHDHHDHEPHPHDHEHLGLPIEQQQHHHHHDHHPSIGKRVVAVMSLLLGVAAMTLIGLDEGDDYSAQLSILILGAYSQPRVAPAASTYSRLLWRPQPLPLTILNEERGSPRSRPDIRWGRRPGYCDTYNWGWRGGQKLREGSRYARDLKLLRAIGQTPGDAIRVGETLDNCTLRIEPVIVEDRNWIRSHLHISINPSPTRFILVDTPALDLDPSDSRTTLRRVVDWVNRSYPETLTETQLLVGGVVYLHDISKDRTHNTTRSNLLFLRSLIPEHLPSDWSSIVLVTTKWGSEGEEKSSAKEGELLRDHWGTLINSKGAENGARVERMGAGCPEEEGNRAMEILQPLLRRFDKWMGRTTLDVWSKVQAYCDGKRIRNQEFTQSLNAAIREVITVLDRVSAVEAKLEEGGTLPELDINQLEADWKESYEAMDKLQAQISTWDQAFLYIQGIAPGLWRMIYGSTAVGQPY</sequence>
<feature type="transmembrane region" description="Helical" evidence="6">
    <location>
        <begin position="458"/>
        <end position="476"/>
    </location>
</feature>
<proteinExistence type="predicted"/>
<organism evidence="7 8">
    <name type="scientific">Coprinellus micaceus</name>
    <name type="common">Glistening ink-cap mushroom</name>
    <name type="synonym">Coprinus micaceus</name>
    <dbReference type="NCBI Taxonomy" id="71717"/>
    <lineage>
        <taxon>Eukaryota</taxon>
        <taxon>Fungi</taxon>
        <taxon>Dikarya</taxon>
        <taxon>Basidiomycota</taxon>
        <taxon>Agaricomycotina</taxon>
        <taxon>Agaricomycetes</taxon>
        <taxon>Agaricomycetidae</taxon>
        <taxon>Agaricales</taxon>
        <taxon>Agaricineae</taxon>
        <taxon>Psathyrellaceae</taxon>
        <taxon>Coprinellus</taxon>
    </lineage>
</organism>
<feature type="region of interest" description="Disordered" evidence="5">
    <location>
        <begin position="491"/>
        <end position="518"/>
    </location>
</feature>
<protein>
    <submittedName>
        <fullName evidence="7">Zip-domain-containing protein</fullName>
    </submittedName>
</protein>
<feature type="compositionally biased region" description="Low complexity" evidence="5">
    <location>
        <begin position="340"/>
        <end position="364"/>
    </location>
</feature>
<dbReference type="PANTHER" id="PTHR11040">
    <property type="entry name" value="ZINC/IRON TRANSPORTER"/>
    <property type="match status" value="1"/>
</dbReference>
<evidence type="ECO:0000313" key="7">
    <source>
        <dbReference type="EMBL" id="TEB26492.1"/>
    </source>
</evidence>
<dbReference type="STRING" id="71717.A0A4Y7SXC2"/>
<dbReference type="InterPro" id="IPR003689">
    <property type="entry name" value="ZIP"/>
</dbReference>
<dbReference type="Pfam" id="PF02535">
    <property type="entry name" value="Zip"/>
    <property type="match status" value="2"/>
</dbReference>